<keyword evidence="6" id="KW-0464">Manganese</keyword>
<evidence type="ECO:0000256" key="4">
    <source>
        <dbReference type="ARBA" id="ARBA00022801"/>
    </source>
</evidence>
<organism evidence="9 10">
    <name type="scientific">Actinopolyspora mzabensis</name>
    <dbReference type="NCBI Taxonomy" id="995066"/>
    <lineage>
        <taxon>Bacteria</taxon>
        <taxon>Bacillati</taxon>
        <taxon>Actinomycetota</taxon>
        <taxon>Actinomycetes</taxon>
        <taxon>Actinopolysporales</taxon>
        <taxon>Actinopolysporaceae</taxon>
        <taxon>Actinopolyspora</taxon>
    </lineage>
</organism>
<keyword evidence="10" id="KW-1185">Reference proteome</keyword>
<dbReference type="PANTHER" id="PTHR12318:SF0">
    <property type="entry name" value="ACYL-COENZYME A DIPHOSPHATASE NUDT19"/>
    <property type="match status" value="1"/>
</dbReference>
<feature type="region of interest" description="Disordered" evidence="7">
    <location>
        <begin position="1"/>
        <end position="24"/>
    </location>
</feature>
<feature type="domain" description="Nudix hydrolase" evidence="8">
    <location>
        <begin position="24"/>
        <end position="227"/>
    </location>
</feature>
<evidence type="ECO:0000313" key="9">
    <source>
        <dbReference type="EMBL" id="SDK31367.1"/>
    </source>
</evidence>
<evidence type="ECO:0000313" key="10">
    <source>
        <dbReference type="Proteomes" id="UP000199213"/>
    </source>
</evidence>
<gene>
    <name evidence="9" type="ORF">SAMN04487820_106275</name>
</gene>
<evidence type="ECO:0000256" key="6">
    <source>
        <dbReference type="ARBA" id="ARBA00023211"/>
    </source>
</evidence>
<proteinExistence type="predicted"/>
<dbReference type="PANTHER" id="PTHR12318">
    <property type="entry name" value="TESTOSTERONE-REGULATED PROTEIN RP2"/>
    <property type="match status" value="1"/>
</dbReference>
<evidence type="ECO:0000259" key="8">
    <source>
        <dbReference type="PROSITE" id="PS51462"/>
    </source>
</evidence>
<dbReference type="GO" id="GO:0016818">
    <property type="term" value="F:hydrolase activity, acting on acid anhydrides, in phosphorus-containing anhydrides"/>
    <property type="evidence" value="ECO:0007669"/>
    <property type="project" value="InterPro"/>
</dbReference>
<evidence type="ECO:0000256" key="7">
    <source>
        <dbReference type="SAM" id="MobiDB-lite"/>
    </source>
</evidence>
<dbReference type="EMBL" id="FNFM01000006">
    <property type="protein sequence ID" value="SDK31367.1"/>
    <property type="molecule type" value="Genomic_DNA"/>
</dbReference>
<keyword evidence="5" id="KW-0460">Magnesium</keyword>
<evidence type="ECO:0000256" key="3">
    <source>
        <dbReference type="ARBA" id="ARBA00022723"/>
    </source>
</evidence>
<dbReference type="InterPro" id="IPR015797">
    <property type="entry name" value="NUDIX_hydrolase-like_dom_sf"/>
</dbReference>
<comment type="cofactor">
    <cofactor evidence="1">
        <name>Mn(2+)</name>
        <dbReference type="ChEBI" id="CHEBI:29035"/>
    </cofactor>
</comment>
<dbReference type="PROSITE" id="PS51462">
    <property type="entry name" value="NUDIX"/>
    <property type="match status" value="1"/>
</dbReference>
<dbReference type="SUPFAM" id="SSF55811">
    <property type="entry name" value="Nudix"/>
    <property type="match status" value="1"/>
</dbReference>
<evidence type="ECO:0000256" key="5">
    <source>
        <dbReference type="ARBA" id="ARBA00022842"/>
    </source>
</evidence>
<dbReference type="OrthoDB" id="7183442at2"/>
<reference evidence="10" key="1">
    <citation type="submission" date="2016-10" db="EMBL/GenBank/DDBJ databases">
        <authorList>
            <person name="Varghese N."/>
            <person name="Submissions S."/>
        </authorList>
    </citation>
    <scope>NUCLEOTIDE SEQUENCE [LARGE SCALE GENOMIC DNA]</scope>
    <source>
        <strain evidence="10">DSM 45460</strain>
    </source>
</reference>
<evidence type="ECO:0000256" key="2">
    <source>
        <dbReference type="ARBA" id="ARBA00001946"/>
    </source>
</evidence>
<dbReference type="CDD" id="cd18870">
    <property type="entry name" value="NUDIX_AcylCoAdiphos_Nudt19"/>
    <property type="match status" value="1"/>
</dbReference>
<dbReference type="GO" id="GO:0046872">
    <property type="term" value="F:metal ion binding"/>
    <property type="evidence" value="ECO:0007669"/>
    <property type="project" value="UniProtKB-KW"/>
</dbReference>
<accession>A0A1G9AVT8</accession>
<dbReference type="Gene3D" id="3.90.79.10">
    <property type="entry name" value="Nucleoside Triphosphate Pyrophosphohydrolase"/>
    <property type="match status" value="1"/>
</dbReference>
<dbReference type="RefSeq" id="WP_092628223.1">
    <property type="nucleotide sequence ID" value="NZ_FNFM01000006.1"/>
</dbReference>
<comment type="cofactor">
    <cofactor evidence="2">
        <name>Mg(2+)</name>
        <dbReference type="ChEBI" id="CHEBI:18420"/>
    </cofactor>
</comment>
<keyword evidence="3" id="KW-0479">Metal-binding</keyword>
<dbReference type="Proteomes" id="UP000199213">
    <property type="component" value="Unassembled WGS sequence"/>
</dbReference>
<dbReference type="AlphaFoldDB" id="A0A1G9AVT8"/>
<protein>
    <recommendedName>
        <fullName evidence="8">Nudix hydrolase domain-containing protein</fullName>
    </recommendedName>
</protein>
<sequence length="273" mass="30093">MRLPEELTLPDGMIPEETTDPPVTPRDAATVVLLRDGPTGPEAFLQRRVRGMPFAGGMTAFPGGGVDPRDEEASIAWNGPEPEHWARRLGCGTDLARALVCAAVRETFEEAGVLLAGESPDHVVTDTERYDAERHALVSKELSLAGMLRSHGLVLRADLLVPWSNWVTPEMEPRRYDTRFFVTTVPEGQRADARTGEAAEAYWRTPEDALADWRAGHNGLLPPTWVTLSELAEHEDVAGALRAERSIDKVVPKIVRQDGAWRVVLPEPPDRES</sequence>
<dbReference type="InterPro" id="IPR039121">
    <property type="entry name" value="NUDT19"/>
</dbReference>
<dbReference type="InterPro" id="IPR000086">
    <property type="entry name" value="NUDIX_hydrolase_dom"/>
</dbReference>
<keyword evidence="4" id="KW-0378">Hydrolase</keyword>
<name>A0A1G9AVT8_ACTMZ</name>
<evidence type="ECO:0000256" key="1">
    <source>
        <dbReference type="ARBA" id="ARBA00001936"/>
    </source>
</evidence>